<gene>
    <name evidence="2" type="ORF">SAMN05661053_0336</name>
</gene>
<dbReference type="RefSeq" id="WP_109571857.1">
    <property type="nucleotide sequence ID" value="NZ_UHJL01000001.1"/>
</dbReference>
<dbReference type="NCBIfam" id="TIGR00057">
    <property type="entry name" value="L-threonylcarbamoyladenylate synthase"/>
    <property type="match status" value="1"/>
</dbReference>
<organism evidence="2 3">
    <name type="scientific">Fibrobacter succinogenes</name>
    <name type="common">Bacteroides succinogenes</name>
    <dbReference type="NCBI Taxonomy" id="833"/>
    <lineage>
        <taxon>Bacteria</taxon>
        <taxon>Pseudomonadati</taxon>
        <taxon>Fibrobacterota</taxon>
        <taxon>Fibrobacteria</taxon>
        <taxon>Fibrobacterales</taxon>
        <taxon>Fibrobacteraceae</taxon>
        <taxon>Fibrobacter</taxon>
    </lineage>
</organism>
<proteinExistence type="predicted"/>
<evidence type="ECO:0000313" key="3">
    <source>
        <dbReference type="Proteomes" id="UP000255423"/>
    </source>
</evidence>
<dbReference type="EMBL" id="UHJL01000001">
    <property type="protein sequence ID" value="SUQ19109.1"/>
    <property type="molecule type" value="Genomic_DNA"/>
</dbReference>
<sequence>MRLEVHPDNPQPRIVKQAAEILEDDGLVLYPTESGYAIGCNAESSKAIHKLYALKKPMKKFFMALIVPDIRFATGYAHVSNFAFNIIKQRVPGPYTFILPADPHIARKLDVKRPEIGIRIPTHPFFKELFQHFDKPILSTAAKLSDEDIYETDELWKTFQHSVEMMVDCGNIEINPTNVVSLVGDCVDVIRGELV</sequence>
<feature type="domain" description="YrdC-like" evidence="1">
    <location>
        <begin position="12"/>
        <end position="195"/>
    </location>
</feature>
<dbReference type="PROSITE" id="PS51163">
    <property type="entry name" value="YRDC"/>
    <property type="match status" value="1"/>
</dbReference>
<dbReference type="InterPro" id="IPR006070">
    <property type="entry name" value="Sua5-like_dom"/>
</dbReference>
<protein>
    <submittedName>
        <fullName evidence="2">Translation factor SUA5</fullName>
    </submittedName>
</protein>
<dbReference type="InterPro" id="IPR052532">
    <property type="entry name" value="SUA5_domain"/>
</dbReference>
<name>A0A380RUZ0_FIBSU</name>
<dbReference type="PANTHER" id="PTHR42828">
    <property type="entry name" value="DHBP SYNTHASE RIBB-LIKE ALPHA/BETA DOMAIN-CONTAINING PROTEIN"/>
    <property type="match status" value="1"/>
</dbReference>
<dbReference type="PANTHER" id="PTHR42828:SF3">
    <property type="entry name" value="THREONYLCARBAMOYL-AMP SYNTHASE"/>
    <property type="match status" value="1"/>
</dbReference>
<evidence type="ECO:0000259" key="1">
    <source>
        <dbReference type="PROSITE" id="PS51163"/>
    </source>
</evidence>
<dbReference type="Gene3D" id="3.90.870.10">
    <property type="entry name" value="DHBP synthase"/>
    <property type="match status" value="1"/>
</dbReference>
<reference evidence="2 3" key="1">
    <citation type="submission" date="2017-08" db="EMBL/GenBank/DDBJ databases">
        <authorList>
            <person name="de Groot N.N."/>
        </authorList>
    </citation>
    <scope>NUCLEOTIDE SEQUENCE [LARGE SCALE GENOMIC DNA]</scope>
    <source>
        <strain evidence="2 3">HM2</strain>
    </source>
</reference>
<accession>A0A380RUZ0</accession>
<dbReference type="AlphaFoldDB" id="A0A380RUZ0"/>
<dbReference type="GO" id="GO:0003725">
    <property type="term" value="F:double-stranded RNA binding"/>
    <property type="evidence" value="ECO:0007669"/>
    <property type="project" value="InterPro"/>
</dbReference>
<dbReference type="Pfam" id="PF01300">
    <property type="entry name" value="Sua5_yciO_yrdC"/>
    <property type="match status" value="1"/>
</dbReference>
<dbReference type="InterPro" id="IPR017945">
    <property type="entry name" value="DHBP_synth_RibB-like_a/b_dom"/>
</dbReference>
<evidence type="ECO:0000313" key="2">
    <source>
        <dbReference type="EMBL" id="SUQ19109.1"/>
    </source>
</evidence>
<dbReference type="SUPFAM" id="SSF55821">
    <property type="entry name" value="YrdC/RibB"/>
    <property type="match status" value="1"/>
</dbReference>
<dbReference type="Proteomes" id="UP000255423">
    <property type="component" value="Unassembled WGS sequence"/>
</dbReference>